<gene>
    <name evidence="7" type="ORF">ABC228_02235</name>
</gene>
<evidence type="ECO:0000313" key="7">
    <source>
        <dbReference type="EMBL" id="MEN2765990.1"/>
    </source>
</evidence>
<proteinExistence type="predicted"/>
<dbReference type="RefSeq" id="WP_345823455.1">
    <property type="nucleotide sequence ID" value="NZ_JBDIML010000001.1"/>
</dbReference>
<keyword evidence="3" id="KW-0378">Hydrolase</keyword>
<evidence type="ECO:0000256" key="4">
    <source>
        <dbReference type="ARBA" id="ARBA00022833"/>
    </source>
</evidence>
<evidence type="ECO:0000256" key="5">
    <source>
        <dbReference type="SAM" id="MobiDB-lite"/>
    </source>
</evidence>
<comment type="caution">
    <text evidence="7">The sequence shown here is derived from an EMBL/GenBank/DDBJ whole genome shotgun (WGS) entry which is preliminary data.</text>
</comment>
<evidence type="ECO:0000256" key="3">
    <source>
        <dbReference type="ARBA" id="ARBA00022801"/>
    </source>
</evidence>
<evidence type="ECO:0000259" key="6">
    <source>
        <dbReference type="SMART" id="SM00849"/>
    </source>
</evidence>
<dbReference type="PANTHER" id="PTHR46233">
    <property type="entry name" value="HYDROXYACYLGLUTATHIONE HYDROLASE GLOC"/>
    <property type="match status" value="1"/>
</dbReference>
<evidence type="ECO:0000256" key="1">
    <source>
        <dbReference type="ARBA" id="ARBA00001947"/>
    </source>
</evidence>
<protein>
    <submittedName>
        <fullName evidence="7">MBL fold metallo-hydrolase</fullName>
    </submittedName>
</protein>
<dbReference type="Pfam" id="PF00753">
    <property type="entry name" value="Lactamase_B"/>
    <property type="match status" value="1"/>
</dbReference>
<dbReference type="InterPro" id="IPR001279">
    <property type="entry name" value="Metallo-B-lactamas"/>
</dbReference>
<dbReference type="CDD" id="cd06262">
    <property type="entry name" value="metallo-hydrolase-like_MBL-fold"/>
    <property type="match status" value="1"/>
</dbReference>
<comment type="cofactor">
    <cofactor evidence="1">
        <name>Zn(2+)</name>
        <dbReference type="ChEBI" id="CHEBI:29105"/>
    </cofactor>
</comment>
<dbReference type="SUPFAM" id="SSF56281">
    <property type="entry name" value="Metallo-hydrolase/oxidoreductase"/>
    <property type="match status" value="1"/>
</dbReference>
<keyword evidence="2" id="KW-0479">Metal-binding</keyword>
<organism evidence="7 8">
    <name type="scientific">Ornithinibacillus xuwenensis</name>
    <dbReference type="NCBI Taxonomy" id="3144668"/>
    <lineage>
        <taxon>Bacteria</taxon>
        <taxon>Bacillati</taxon>
        <taxon>Bacillota</taxon>
        <taxon>Bacilli</taxon>
        <taxon>Bacillales</taxon>
        <taxon>Bacillaceae</taxon>
        <taxon>Ornithinibacillus</taxon>
    </lineage>
</organism>
<dbReference type="Gene3D" id="3.60.15.10">
    <property type="entry name" value="Ribonuclease Z/Hydroxyacylglutathione hydrolase-like"/>
    <property type="match status" value="1"/>
</dbReference>
<dbReference type="Proteomes" id="UP001444625">
    <property type="component" value="Unassembled WGS sequence"/>
</dbReference>
<name>A0ABU9XCK9_9BACI</name>
<keyword evidence="8" id="KW-1185">Reference proteome</keyword>
<keyword evidence="4" id="KW-0862">Zinc</keyword>
<sequence>MNIKQFSLGPLGTNCYLIYQERHAIIIDPGGDSHVLVDYFTKNQLNPEAILLTHGHFDHIGAVEELRQYYQFPVYMHEEEKTWLDNPELNGSKLFIGNEITTKEPDFLLKPGKTKISQFDFDVFHTPGHSPGSISFYFENSKFIVSGDVLFYQGIGRTDLPGGDYGRIEETIRNIFYRLPDETVVYSGHGPHTTIEEEKRNNPFISQK</sequence>
<dbReference type="SMART" id="SM00849">
    <property type="entry name" value="Lactamase_B"/>
    <property type="match status" value="1"/>
</dbReference>
<accession>A0ABU9XCK9</accession>
<evidence type="ECO:0000256" key="2">
    <source>
        <dbReference type="ARBA" id="ARBA00022723"/>
    </source>
</evidence>
<dbReference type="PANTHER" id="PTHR46233:SF3">
    <property type="entry name" value="HYDROXYACYLGLUTATHIONE HYDROLASE GLOC"/>
    <property type="match status" value="1"/>
</dbReference>
<feature type="domain" description="Metallo-beta-lactamase" evidence="6">
    <location>
        <begin position="12"/>
        <end position="189"/>
    </location>
</feature>
<evidence type="ECO:0000313" key="8">
    <source>
        <dbReference type="Proteomes" id="UP001444625"/>
    </source>
</evidence>
<reference evidence="7 8" key="1">
    <citation type="submission" date="2024-05" db="EMBL/GenBank/DDBJ databases">
        <authorList>
            <person name="Haq I."/>
            <person name="Ullah Z."/>
            <person name="Ahmad R."/>
            <person name="Li M."/>
            <person name="Tong Y."/>
        </authorList>
    </citation>
    <scope>NUCLEOTIDE SEQUENCE [LARGE SCALE GENOMIC DNA]</scope>
    <source>
        <strain evidence="7 8">16A2E</strain>
    </source>
</reference>
<dbReference type="EMBL" id="JBDIML010000001">
    <property type="protein sequence ID" value="MEN2765990.1"/>
    <property type="molecule type" value="Genomic_DNA"/>
</dbReference>
<dbReference type="InterPro" id="IPR051453">
    <property type="entry name" value="MBL_Glyoxalase_II"/>
</dbReference>
<feature type="region of interest" description="Disordered" evidence="5">
    <location>
        <begin position="188"/>
        <end position="208"/>
    </location>
</feature>
<dbReference type="InterPro" id="IPR036866">
    <property type="entry name" value="RibonucZ/Hydroxyglut_hydro"/>
</dbReference>